<evidence type="ECO:0000313" key="2">
    <source>
        <dbReference type="EMBL" id="JAH29009.1"/>
    </source>
</evidence>
<reference evidence="2" key="1">
    <citation type="submission" date="2014-11" db="EMBL/GenBank/DDBJ databases">
        <authorList>
            <person name="Amaro Gonzalez C."/>
        </authorList>
    </citation>
    <scope>NUCLEOTIDE SEQUENCE</scope>
</reference>
<reference evidence="2" key="2">
    <citation type="journal article" date="2015" name="Fish Shellfish Immunol.">
        <title>Early steps in the European eel (Anguilla anguilla)-Vibrio vulnificus interaction in the gills: Role of the RtxA13 toxin.</title>
        <authorList>
            <person name="Callol A."/>
            <person name="Pajuelo D."/>
            <person name="Ebbesson L."/>
            <person name="Teles M."/>
            <person name="MacKenzie S."/>
            <person name="Amaro C."/>
        </authorList>
    </citation>
    <scope>NUCLEOTIDE SEQUENCE</scope>
</reference>
<sequence>MILKKECICKYKFLILWCCIFCTVESNALLFWLLLQFPTSSTLYYKPRANGNLDPSS</sequence>
<keyword evidence="1" id="KW-0812">Transmembrane</keyword>
<protein>
    <submittedName>
        <fullName evidence="2">Uncharacterized protein</fullName>
    </submittedName>
</protein>
<keyword evidence="1" id="KW-0472">Membrane</keyword>
<organism evidence="2">
    <name type="scientific">Anguilla anguilla</name>
    <name type="common">European freshwater eel</name>
    <name type="synonym">Muraena anguilla</name>
    <dbReference type="NCBI Taxonomy" id="7936"/>
    <lineage>
        <taxon>Eukaryota</taxon>
        <taxon>Metazoa</taxon>
        <taxon>Chordata</taxon>
        <taxon>Craniata</taxon>
        <taxon>Vertebrata</taxon>
        <taxon>Euteleostomi</taxon>
        <taxon>Actinopterygii</taxon>
        <taxon>Neopterygii</taxon>
        <taxon>Teleostei</taxon>
        <taxon>Anguilliformes</taxon>
        <taxon>Anguillidae</taxon>
        <taxon>Anguilla</taxon>
    </lineage>
</organism>
<feature type="transmembrane region" description="Helical" evidence="1">
    <location>
        <begin position="12"/>
        <end position="35"/>
    </location>
</feature>
<proteinExistence type="predicted"/>
<dbReference type="AlphaFoldDB" id="A0A0E9RIT0"/>
<evidence type="ECO:0000256" key="1">
    <source>
        <dbReference type="SAM" id="Phobius"/>
    </source>
</evidence>
<dbReference type="EMBL" id="GBXM01079568">
    <property type="protein sequence ID" value="JAH29009.1"/>
    <property type="molecule type" value="Transcribed_RNA"/>
</dbReference>
<keyword evidence="1" id="KW-1133">Transmembrane helix</keyword>
<accession>A0A0E9RIT0</accession>
<name>A0A0E9RIT0_ANGAN</name>